<dbReference type="FunFam" id="2.60.40.10:FF:000270">
    <property type="entry name" value="Cell surface protein"/>
    <property type="match status" value="1"/>
</dbReference>
<dbReference type="RefSeq" id="WP_148705169.1">
    <property type="nucleotide sequence ID" value="NZ_CP009507.1"/>
</dbReference>
<sequence>MKNKARTICVVLLIFIALGTVALAGTETQLTQDERLTQRTAIYGNYVFWIESAGNDVHAYDLTTGNRADITGNSAGGKINAYGDKVVWTGDGESVYMYNISTGNKTMIADGRRVADIYGNYIVYTNNYYYNQDQENDGIYLYDLETQNETKIAAVYSFPAIYGNRVVWSQENNSSAYDIYLYNLSTQETGKIATTNRSEPESELEIFGNVVVWTESDNVYMHDIAANKTTPVTSNGNSYQPAIYGNRIVYTIGNPYIGGNKDIYMYEIPAARTTRITNSTFAFNPSVYGDKIVYADCRNNPEFCEARDIYLYDLSNTSNSLVANFTDNVSKGTAPLNVSFSDTSTGTPDTWYWDFGDGEISNEQNPVHTYVSAGNYTVCLTVNNANGTDSKLVTISVK</sequence>
<dbReference type="SUPFAM" id="SSF69304">
    <property type="entry name" value="Tricorn protease N-terminal domain"/>
    <property type="match status" value="2"/>
</dbReference>
<organism evidence="2 3">
    <name type="scientific">Methanosarcina siciliae HI350</name>
    <dbReference type="NCBI Taxonomy" id="1434119"/>
    <lineage>
        <taxon>Archaea</taxon>
        <taxon>Methanobacteriati</taxon>
        <taxon>Methanobacteriota</taxon>
        <taxon>Stenosarchaea group</taxon>
        <taxon>Methanomicrobia</taxon>
        <taxon>Methanosarcinales</taxon>
        <taxon>Methanosarcinaceae</taxon>
        <taxon>Methanosarcina</taxon>
    </lineage>
</organism>
<protein>
    <submittedName>
        <fullName evidence="2">Cell surface protein</fullName>
    </submittedName>
</protein>
<dbReference type="Gene3D" id="2.130.10.10">
    <property type="entry name" value="YVTN repeat-like/Quinoprotein amine dehydrogenase"/>
    <property type="match status" value="1"/>
</dbReference>
<dbReference type="PANTHER" id="PTHR36842">
    <property type="entry name" value="PROTEIN TOLB HOMOLOG"/>
    <property type="match status" value="1"/>
</dbReference>
<dbReference type="SMART" id="SM00089">
    <property type="entry name" value="PKD"/>
    <property type="match status" value="1"/>
</dbReference>
<dbReference type="InterPro" id="IPR015943">
    <property type="entry name" value="WD40/YVTN_repeat-like_dom_sf"/>
</dbReference>
<accession>A0A0E3PCK2</accession>
<dbReference type="Proteomes" id="UP000033092">
    <property type="component" value="Chromosome"/>
</dbReference>
<dbReference type="EMBL" id="CP009507">
    <property type="protein sequence ID" value="AKB32124.1"/>
    <property type="molecule type" value="Genomic_DNA"/>
</dbReference>
<dbReference type="GeneID" id="41605447"/>
<dbReference type="HOGENOM" id="CLU_009318_6_0_2"/>
<dbReference type="InterPro" id="IPR027618">
    <property type="entry name" value="Beta_prop_Msarc"/>
</dbReference>
<dbReference type="Pfam" id="PF18911">
    <property type="entry name" value="PKD_4"/>
    <property type="match status" value="1"/>
</dbReference>
<dbReference type="PATRIC" id="fig|1434119.4.peg.1824"/>
<dbReference type="NCBIfam" id="TIGR04275">
    <property type="entry name" value="beta_prop_Msarc"/>
    <property type="match status" value="3"/>
</dbReference>
<name>A0A0E3PCK2_9EURY</name>
<dbReference type="PANTHER" id="PTHR36842:SF1">
    <property type="entry name" value="PROTEIN TOLB"/>
    <property type="match status" value="1"/>
</dbReference>
<dbReference type="InterPro" id="IPR022409">
    <property type="entry name" value="PKD/Chitinase_dom"/>
</dbReference>
<dbReference type="CDD" id="cd00146">
    <property type="entry name" value="PKD"/>
    <property type="match status" value="1"/>
</dbReference>
<gene>
    <name evidence="2" type="ORF">MSSIH_1434</name>
</gene>
<dbReference type="KEGG" id="msz:MSSIH_1434"/>
<evidence type="ECO:0000313" key="3">
    <source>
        <dbReference type="Proteomes" id="UP000033092"/>
    </source>
</evidence>
<proteinExistence type="predicted"/>
<dbReference type="Gene3D" id="2.60.40.10">
    <property type="entry name" value="Immunoglobulins"/>
    <property type="match status" value="1"/>
</dbReference>
<dbReference type="InterPro" id="IPR035986">
    <property type="entry name" value="PKD_dom_sf"/>
</dbReference>
<dbReference type="AlphaFoldDB" id="A0A0E3PCK2"/>
<evidence type="ECO:0000313" key="2">
    <source>
        <dbReference type="EMBL" id="AKB32124.1"/>
    </source>
</evidence>
<evidence type="ECO:0000259" key="1">
    <source>
        <dbReference type="PROSITE" id="PS50093"/>
    </source>
</evidence>
<dbReference type="PROSITE" id="PS50093">
    <property type="entry name" value="PKD"/>
    <property type="match status" value="1"/>
</dbReference>
<dbReference type="InterPro" id="IPR013783">
    <property type="entry name" value="Ig-like_fold"/>
</dbReference>
<dbReference type="InterPro" id="IPR000601">
    <property type="entry name" value="PKD_dom"/>
</dbReference>
<reference evidence="2 3" key="1">
    <citation type="submission" date="2014-07" db="EMBL/GenBank/DDBJ databases">
        <title>Methanogenic archaea and the global carbon cycle.</title>
        <authorList>
            <person name="Henriksen J.R."/>
            <person name="Luke J."/>
            <person name="Reinhart S."/>
            <person name="Benedict M.N."/>
            <person name="Youngblut N.D."/>
            <person name="Metcalf M.E."/>
            <person name="Whitaker R.J."/>
            <person name="Metcalf W.W."/>
        </authorList>
    </citation>
    <scope>NUCLEOTIDE SEQUENCE [LARGE SCALE GENOMIC DNA]</scope>
    <source>
        <strain evidence="2 3">HI350</strain>
    </source>
</reference>
<feature type="domain" description="PKD" evidence="1">
    <location>
        <begin position="321"/>
        <end position="398"/>
    </location>
</feature>
<dbReference type="SUPFAM" id="SSF49299">
    <property type="entry name" value="PKD domain"/>
    <property type="match status" value="1"/>
</dbReference>